<dbReference type="AlphaFoldDB" id="A0A811P952"/>
<comment type="caution">
    <text evidence="3">The sequence shown here is derived from an EMBL/GenBank/DDBJ whole genome shotgun (WGS) entry which is preliminary data.</text>
</comment>
<dbReference type="Pfam" id="PF04520">
    <property type="entry name" value="Senescence_reg"/>
    <property type="match status" value="1"/>
</dbReference>
<proteinExistence type="inferred from homology"/>
<dbReference type="OrthoDB" id="693620at2759"/>
<dbReference type="InterPro" id="IPR007608">
    <property type="entry name" value="Senescence_reg_S40"/>
</dbReference>
<sequence length="147" mass="15965">MLHAELQEEEEFQEADILWPDAADFKDSPRLYFSQIGIDDDGDSSSSEHQAPLKLQVRQKASSPIDIPSRKKVVDGATAARGTDRAPAGSSKFSASHAGGVGAGSAVIGSHVFIPPHVIVDRRDKRDKAMMMLIVPSGRARARKMRE</sequence>
<keyword evidence="4" id="KW-1185">Reference proteome</keyword>
<dbReference type="Proteomes" id="UP000604825">
    <property type="component" value="Unassembled WGS sequence"/>
</dbReference>
<organism evidence="3 4">
    <name type="scientific">Miscanthus lutarioriparius</name>
    <dbReference type="NCBI Taxonomy" id="422564"/>
    <lineage>
        <taxon>Eukaryota</taxon>
        <taxon>Viridiplantae</taxon>
        <taxon>Streptophyta</taxon>
        <taxon>Embryophyta</taxon>
        <taxon>Tracheophyta</taxon>
        <taxon>Spermatophyta</taxon>
        <taxon>Magnoliopsida</taxon>
        <taxon>Liliopsida</taxon>
        <taxon>Poales</taxon>
        <taxon>Poaceae</taxon>
        <taxon>PACMAD clade</taxon>
        <taxon>Panicoideae</taxon>
        <taxon>Andropogonodae</taxon>
        <taxon>Andropogoneae</taxon>
        <taxon>Saccharinae</taxon>
        <taxon>Miscanthus</taxon>
    </lineage>
</organism>
<name>A0A811P952_9POAL</name>
<gene>
    <name evidence="3" type="ORF">NCGR_LOCUS24714</name>
</gene>
<evidence type="ECO:0000313" key="4">
    <source>
        <dbReference type="Proteomes" id="UP000604825"/>
    </source>
</evidence>
<evidence type="ECO:0000256" key="2">
    <source>
        <dbReference type="SAM" id="MobiDB-lite"/>
    </source>
</evidence>
<evidence type="ECO:0000313" key="3">
    <source>
        <dbReference type="EMBL" id="CAD6236966.1"/>
    </source>
</evidence>
<comment type="similarity">
    <text evidence="1">Belongs to the senescence regulator S40 family.</text>
</comment>
<dbReference type="GO" id="GO:0010150">
    <property type="term" value="P:leaf senescence"/>
    <property type="evidence" value="ECO:0007669"/>
    <property type="project" value="UniProtKB-ARBA"/>
</dbReference>
<protein>
    <submittedName>
        <fullName evidence="3">Uncharacterized protein</fullName>
    </submittedName>
</protein>
<accession>A0A811P952</accession>
<feature type="region of interest" description="Disordered" evidence="2">
    <location>
        <begin position="36"/>
        <end position="100"/>
    </location>
</feature>
<dbReference type="EMBL" id="CAJGYO010000006">
    <property type="protein sequence ID" value="CAD6236966.1"/>
    <property type="molecule type" value="Genomic_DNA"/>
</dbReference>
<evidence type="ECO:0000256" key="1">
    <source>
        <dbReference type="ARBA" id="ARBA00034773"/>
    </source>
</evidence>
<reference evidence="3" key="1">
    <citation type="submission" date="2020-10" db="EMBL/GenBank/DDBJ databases">
        <authorList>
            <person name="Han B."/>
            <person name="Lu T."/>
            <person name="Zhao Q."/>
            <person name="Huang X."/>
            <person name="Zhao Y."/>
        </authorList>
    </citation>
    <scope>NUCLEOTIDE SEQUENCE</scope>
</reference>